<dbReference type="RefSeq" id="WP_149103811.1">
    <property type="nucleotide sequence ID" value="NZ_VTFT01000001.1"/>
</dbReference>
<protein>
    <submittedName>
        <fullName evidence="2">Uncharacterized protein</fullName>
    </submittedName>
</protein>
<gene>
    <name evidence="2" type="ORF">FZO89_13905</name>
</gene>
<dbReference type="AlphaFoldDB" id="A0A5D4XWJ3"/>
<dbReference type="Proteomes" id="UP000324973">
    <property type="component" value="Unassembled WGS sequence"/>
</dbReference>
<sequence length="163" mass="18542">MERKAEEGAWYATLSLARGHCTDEGDEHRPAVLEYSRLDALAVARSGYLGEYARSHANSKDLRKQKEVADHLAAPASARAAGVTVIVDVTERQLGKAEFRARRAAGVEQLMRHGRFATQRDAELEWMMREAEVETGFSRDDPNQSRRRAVRKRYRALCNRDRK</sequence>
<reference evidence="2 3" key="1">
    <citation type="submission" date="2019-08" db="EMBL/GenBank/DDBJ databases">
        <title>Luteimonas viscosus sp. nov., isolated from soil of a sunflower field.</title>
        <authorList>
            <person name="Jianli Z."/>
            <person name="Ying Z."/>
        </authorList>
    </citation>
    <scope>NUCLEOTIDE SEQUENCE [LARGE SCALE GENOMIC DNA]</scope>
    <source>
        <strain evidence="2 3">XBU10</strain>
    </source>
</reference>
<dbReference type="EMBL" id="VTFT01000001">
    <property type="protein sequence ID" value="TYT27260.1"/>
    <property type="molecule type" value="Genomic_DNA"/>
</dbReference>
<feature type="compositionally biased region" description="Basic residues" evidence="1">
    <location>
        <begin position="145"/>
        <end position="157"/>
    </location>
</feature>
<keyword evidence="3" id="KW-1185">Reference proteome</keyword>
<accession>A0A5D4XWJ3</accession>
<comment type="caution">
    <text evidence="2">The sequence shown here is derived from an EMBL/GenBank/DDBJ whole genome shotgun (WGS) entry which is preliminary data.</text>
</comment>
<name>A0A5D4XWJ3_9GAMM</name>
<evidence type="ECO:0000313" key="2">
    <source>
        <dbReference type="EMBL" id="TYT27260.1"/>
    </source>
</evidence>
<feature type="compositionally biased region" description="Basic and acidic residues" evidence="1">
    <location>
        <begin position="134"/>
        <end position="144"/>
    </location>
</feature>
<feature type="region of interest" description="Disordered" evidence="1">
    <location>
        <begin position="134"/>
        <end position="163"/>
    </location>
</feature>
<evidence type="ECO:0000313" key="3">
    <source>
        <dbReference type="Proteomes" id="UP000324973"/>
    </source>
</evidence>
<organism evidence="2 3">
    <name type="scientific">Luteimonas viscosa</name>
    <dbReference type="NCBI Taxonomy" id="1132694"/>
    <lineage>
        <taxon>Bacteria</taxon>
        <taxon>Pseudomonadati</taxon>
        <taxon>Pseudomonadota</taxon>
        <taxon>Gammaproteobacteria</taxon>
        <taxon>Lysobacterales</taxon>
        <taxon>Lysobacteraceae</taxon>
        <taxon>Luteimonas</taxon>
    </lineage>
</organism>
<evidence type="ECO:0000256" key="1">
    <source>
        <dbReference type="SAM" id="MobiDB-lite"/>
    </source>
</evidence>
<proteinExistence type="predicted"/>